<evidence type="ECO:0000313" key="2">
    <source>
        <dbReference type="Proteomes" id="UP000193560"/>
    </source>
</evidence>
<sequence length="90" mass="10360">MLSVGKGNLFLAEEVFCSEGNRYDSVEIMEITIDWFRDIFSATGITMEGYEVVAQYWLQALDDDQSKHWENGKLAHEDICDYTHFTTLIG</sequence>
<dbReference type="Proteomes" id="UP000193560">
    <property type="component" value="Unassembled WGS sequence"/>
</dbReference>
<proteinExistence type="predicted"/>
<dbReference type="EMBL" id="MCGE01000001">
    <property type="protein sequence ID" value="ORZ26195.1"/>
    <property type="molecule type" value="Genomic_DNA"/>
</dbReference>
<gene>
    <name evidence="1" type="ORF">BCR42DRAFT_401767</name>
</gene>
<accession>A0A1X2J323</accession>
<protein>
    <submittedName>
        <fullName evidence="1">Uncharacterized protein</fullName>
    </submittedName>
</protein>
<name>A0A1X2J323_9FUNG</name>
<organism evidence="1 2">
    <name type="scientific">Absidia repens</name>
    <dbReference type="NCBI Taxonomy" id="90262"/>
    <lineage>
        <taxon>Eukaryota</taxon>
        <taxon>Fungi</taxon>
        <taxon>Fungi incertae sedis</taxon>
        <taxon>Mucoromycota</taxon>
        <taxon>Mucoromycotina</taxon>
        <taxon>Mucoromycetes</taxon>
        <taxon>Mucorales</taxon>
        <taxon>Cunninghamellaceae</taxon>
        <taxon>Absidia</taxon>
    </lineage>
</organism>
<evidence type="ECO:0000313" key="1">
    <source>
        <dbReference type="EMBL" id="ORZ26195.1"/>
    </source>
</evidence>
<keyword evidence="2" id="KW-1185">Reference proteome</keyword>
<reference evidence="1 2" key="1">
    <citation type="submission" date="2016-07" db="EMBL/GenBank/DDBJ databases">
        <title>Pervasive Adenine N6-methylation of Active Genes in Fungi.</title>
        <authorList>
            <consortium name="DOE Joint Genome Institute"/>
            <person name="Mondo S.J."/>
            <person name="Dannebaum R.O."/>
            <person name="Kuo R.C."/>
            <person name="Labutti K."/>
            <person name="Haridas S."/>
            <person name="Kuo A."/>
            <person name="Salamov A."/>
            <person name="Ahrendt S.R."/>
            <person name="Lipzen A."/>
            <person name="Sullivan W."/>
            <person name="Andreopoulos W.B."/>
            <person name="Clum A."/>
            <person name="Lindquist E."/>
            <person name="Daum C."/>
            <person name="Ramamoorthy G.K."/>
            <person name="Gryganskyi A."/>
            <person name="Culley D."/>
            <person name="Magnuson J.K."/>
            <person name="James T.Y."/>
            <person name="O'Malley M.A."/>
            <person name="Stajich J.E."/>
            <person name="Spatafora J.W."/>
            <person name="Visel A."/>
            <person name="Grigoriev I.V."/>
        </authorList>
    </citation>
    <scope>NUCLEOTIDE SEQUENCE [LARGE SCALE GENOMIC DNA]</scope>
    <source>
        <strain evidence="1 2">NRRL 1336</strain>
    </source>
</reference>
<comment type="caution">
    <text evidence="1">The sequence shown here is derived from an EMBL/GenBank/DDBJ whole genome shotgun (WGS) entry which is preliminary data.</text>
</comment>
<dbReference type="AlphaFoldDB" id="A0A1X2J323"/>